<dbReference type="InterPro" id="IPR029045">
    <property type="entry name" value="ClpP/crotonase-like_dom_sf"/>
</dbReference>
<keyword evidence="5" id="KW-1185">Reference proteome</keyword>
<dbReference type="GO" id="GO:0008236">
    <property type="term" value="F:serine-type peptidase activity"/>
    <property type="evidence" value="ECO:0007669"/>
    <property type="project" value="InterPro"/>
</dbReference>
<dbReference type="InterPro" id="IPR005151">
    <property type="entry name" value="Tail-specific_protease"/>
</dbReference>
<dbReference type="CDD" id="cd07563">
    <property type="entry name" value="Peptidase_S41_IRBP"/>
    <property type="match status" value="1"/>
</dbReference>
<dbReference type="SMART" id="SM00245">
    <property type="entry name" value="TSPc"/>
    <property type="match status" value="1"/>
</dbReference>
<dbReference type="GO" id="GO:0006508">
    <property type="term" value="P:proteolysis"/>
    <property type="evidence" value="ECO:0007669"/>
    <property type="project" value="InterPro"/>
</dbReference>
<evidence type="ECO:0000256" key="2">
    <source>
        <dbReference type="SAM" id="SignalP"/>
    </source>
</evidence>
<name>A0A7T2GLA4_9SPHN</name>
<feature type="chain" id="PRO_5032914894" evidence="2">
    <location>
        <begin position="18"/>
        <end position="368"/>
    </location>
</feature>
<sequence length="368" mass="38869">MKYLAAIFLATAAAAPAAQQASPAAAPAPSAAFNAAEARQAVETLATRLEADFVFPETGQSYAKMLRKNLASGAYDAFPDARAFADKVTEDLRAIYYDGHLRLRPPPAPDAAPAGQQARRGSPPVGIQKAGWIAPDIAYISFDAFQGDEPTLARLRQFLTDHGGAKTLIVDARAHRGGGLNEMDVLFPALYAKPTTLVQMDTRLAVEQASRGALQDGPNLKRIAGPDTVVRREHKVVPAGQASGLRTAKVYLLVSPRTASAGEHLALSLKRTGRATLIGETTAGAGHFGNDADLGGGYRAFIPVGRTFDPETGEGWEGIGVAPDVEVPAEQALIETLVRSGVARADAERLSKEFGPSTPMTRIAPLRK</sequence>
<evidence type="ECO:0000256" key="1">
    <source>
        <dbReference type="SAM" id="MobiDB-lite"/>
    </source>
</evidence>
<protein>
    <submittedName>
        <fullName evidence="4">S41 family peptidase</fullName>
    </submittedName>
</protein>
<dbReference type="KEGG" id="sflv:IC614_05050"/>
<keyword evidence="2" id="KW-0732">Signal</keyword>
<feature type="region of interest" description="Disordered" evidence="1">
    <location>
        <begin position="105"/>
        <end position="125"/>
    </location>
</feature>
<accession>A0A7T2GLA4</accession>
<dbReference type="AlphaFoldDB" id="A0A7T2GLA4"/>
<dbReference type="RefSeq" id="WP_200972811.1">
    <property type="nucleotide sequence ID" value="NZ_CP065592.1"/>
</dbReference>
<reference evidence="4 5" key="1">
    <citation type="submission" date="2020-11" db="EMBL/GenBank/DDBJ databases">
        <title>Genome seq and assembly of Sphingosinicella sp.</title>
        <authorList>
            <person name="Chhetri G."/>
        </authorList>
    </citation>
    <scope>NUCLEOTIDE SEQUENCE [LARGE SCALE GENOMIC DNA]</scope>
    <source>
        <strain evidence="4 5">UDD2</strain>
    </source>
</reference>
<dbReference type="Pfam" id="PF11918">
    <property type="entry name" value="Peptidase_S41_N"/>
    <property type="match status" value="1"/>
</dbReference>
<evidence type="ECO:0000259" key="3">
    <source>
        <dbReference type="SMART" id="SM00245"/>
    </source>
</evidence>
<organism evidence="4 5">
    <name type="scientific">Allosphingosinicella flava</name>
    <dbReference type="NCBI Taxonomy" id="2771430"/>
    <lineage>
        <taxon>Bacteria</taxon>
        <taxon>Pseudomonadati</taxon>
        <taxon>Pseudomonadota</taxon>
        <taxon>Alphaproteobacteria</taxon>
        <taxon>Sphingomonadales</taxon>
        <taxon>Sphingomonadaceae</taxon>
        <taxon>Allosphingosinicella</taxon>
    </lineage>
</organism>
<feature type="signal peptide" evidence="2">
    <location>
        <begin position="1"/>
        <end position="17"/>
    </location>
</feature>
<feature type="domain" description="Tail specific protease" evidence="3">
    <location>
        <begin position="148"/>
        <end position="328"/>
    </location>
</feature>
<feature type="compositionally biased region" description="Low complexity" evidence="1">
    <location>
        <begin position="111"/>
        <end position="121"/>
    </location>
</feature>
<dbReference type="Proteomes" id="UP000594873">
    <property type="component" value="Chromosome"/>
</dbReference>
<dbReference type="EMBL" id="CP065592">
    <property type="protein sequence ID" value="QPQ55951.1"/>
    <property type="molecule type" value="Genomic_DNA"/>
</dbReference>
<dbReference type="Gene3D" id="3.30.750.44">
    <property type="match status" value="1"/>
</dbReference>
<gene>
    <name evidence="4" type="ORF">IC614_05050</name>
</gene>
<proteinExistence type="predicted"/>
<dbReference type="Gene3D" id="3.90.226.10">
    <property type="entry name" value="2-enoyl-CoA Hydratase, Chain A, domain 1"/>
    <property type="match status" value="1"/>
</dbReference>
<dbReference type="SUPFAM" id="SSF52096">
    <property type="entry name" value="ClpP/crotonase"/>
    <property type="match status" value="1"/>
</dbReference>
<dbReference type="Pfam" id="PF03572">
    <property type="entry name" value="Peptidase_S41"/>
    <property type="match status" value="1"/>
</dbReference>
<evidence type="ECO:0000313" key="5">
    <source>
        <dbReference type="Proteomes" id="UP000594873"/>
    </source>
</evidence>
<dbReference type="PANTHER" id="PTHR11261:SF3">
    <property type="entry name" value="RETINOL-BINDING PROTEIN 3"/>
    <property type="match status" value="1"/>
</dbReference>
<dbReference type="PANTHER" id="PTHR11261">
    <property type="entry name" value="INTERPHOTORECEPTOR RETINOID-BINDING PROTEIN"/>
    <property type="match status" value="1"/>
</dbReference>
<evidence type="ECO:0000313" key="4">
    <source>
        <dbReference type="EMBL" id="QPQ55951.1"/>
    </source>
</evidence>